<feature type="chain" id="PRO_5045845137" evidence="2">
    <location>
        <begin position="26"/>
        <end position="69"/>
    </location>
</feature>
<gene>
    <name evidence="3" type="ORF">V1286_006641</name>
</gene>
<proteinExistence type="predicted"/>
<accession>A0ABU8BKM5</accession>
<evidence type="ECO:0000313" key="3">
    <source>
        <dbReference type="EMBL" id="MEH2559112.1"/>
    </source>
</evidence>
<sequence length="69" mass="7343">MKRTVLALMAVAALAVWGAPAPAYAVPPTATPSPGYDARLQEQRAAQRRHVEPALKPAPKHRGKKAPAH</sequence>
<dbReference type="EMBL" id="JAZHRV010000001">
    <property type="protein sequence ID" value="MEH2559112.1"/>
    <property type="molecule type" value="Genomic_DNA"/>
</dbReference>
<comment type="caution">
    <text evidence="3">The sequence shown here is derived from an EMBL/GenBank/DDBJ whole genome shotgun (WGS) entry which is preliminary data.</text>
</comment>
<organism evidence="3 4">
    <name type="scientific">Bradyrhizobium algeriense</name>
    <dbReference type="NCBI Taxonomy" id="634784"/>
    <lineage>
        <taxon>Bacteria</taxon>
        <taxon>Pseudomonadati</taxon>
        <taxon>Pseudomonadota</taxon>
        <taxon>Alphaproteobacteria</taxon>
        <taxon>Hyphomicrobiales</taxon>
        <taxon>Nitrobacteraceae</taxon>
        <taxon>Bradyrhizobium</taxon>
    </lineage>
</organism>
<feature type="compositionally biased region" description="Basic residues" evidence="1">
    <location>
        <begin position="58"/>
        <end position="69"/>
    </location>
</feature>
<evidence type="ECO:0000313" key="4">
    <source>
        <dbReference type="Proteomes" id="UP001364224"/>
    </source>
</evidence>
<protein>
    <submittedName>
        <fullName evidence="3">Uncharacterized protein</fullName>
    </submittedName>
</protein>
<keyword evidence="4" id="KW-1185">Reference proteome</keyword>
<evidence type="ECO:0000256" key="1">
    <source>
        <dbReference type="SAM" id="MobiDB-lite"/>
    </source>
</evidence>
<keyword evidence="2" id="KW-0732">Signal</keyword>
<name>A0ABU8BKM5_9BRAD</name>
<reference evidence="3 4" key="1">
    <citation type="submission" date="2024-02" db="EMBL/GenBank/DDBJ databases">
        <title>Adaptive strategies in a cosmopolitan and abundant soil bacterium.</title>
        <authorList>
            <person name="Carini P."/>
        </authorList>
    </citation>
    <scope>NUCLEOTIDE SEQUENCE [LARGE SCALE GENOMIC DNA]</scope>
    <source>
        <strain evidence="3 4">AZCC 1608</strain>
    </source>
</reference>
<dbReference type="Proteomes" id="UP001364224">
    <property type="component" value="Unassembled WGS sequence"/>
</dbReference>
<evidence type="ECO:0000256" key="2">
    <source>
        <dbReference type="SAM" id="SignalP"/>
    </source>
</evidence>
<dbReference type="RefSeq" id="WP_334486868.1">
    <property type="nucleotide sequence ID" value="NZ_JAZHRV010000001.1"/>
</dbReference>
<feature type="region of interest" description="Disordered" evidence="1">
    <location>
        <begin position="28"/>
        <end position="69"/>
    </location>
</feature>
<feature type="signal peptide" evidence="2">
    <location>
        <begin position="1"/>
        <end position="25"/>
    </location>
</feature>